<gene>
    <name evidence="1" type="ORF">DFJ65_1902</name>
</gene>
<dbReference type="Proteomes" id="UP000256253">
    <property type="component" value="Unassembled WGS sequence"/>
</dbReference>
<dbReference type="RefSeq" id="WP_170143935.1">
    <property type="nucleotide sequence ID" value="NZ_QTUA01000001.1"/>
</dbReference>
<evidence type="ECO:0000313" key="1">
    <source>
        <dbReference type="EMBL" id="REF30873.1"/>
    </source>
</evidence>
<organism evidence="1 2">
    <name type="scientific">Calidifontibacter indicus</name>
    <dbReference type="NCBI Taxonomy" id="419650"/>
    <lineage>
        <taxon>Bacteria</taxon>
        <taxon>Bacillati</taxon>
        <taxon>Actinomycetota</taxon>
        <taxon>Actinomycetes</taxon>
        <taxon>Micrococcales</taxon>
        <taxon>Dermacoccaceae</taxon>
        <taxon>Calidifontibacter</taxon>
    </lineage>
</organism>
<name>A0A3D9UQU6_9MICO</name>
<protein>
    <submittedName>
        <fullName evidence="1">Uncharacterized protein</fullName>
    </submittedName>
</protein>
<dbReference type="EMBL" id="QTUA01000001">
    <property type="protein sequence ID" value="REF30873.1"/>
    <property type="molecule type" value="Genomic_DNA"/>
</dbReference>
<dbReference type="AlphaFoldDB" id="A0A3D9UQU6"/>
<comment type="caution">
    <text evidence="1">The sequence shown here is derived from an EMBL/GenBank/DDBJ whole genome shotgun (WGS) entry which is preliminary data.</text>
</comment>
<sequence>MSSITVKKKCCKSDPRCKKCPVVLHRLTMLGHAEKVGSRKYEMLSKPKKKVAKSVRAR</sequence>
<reference evidence="1 2" key="1">
    <citation type="submission" date="2018-08" db="EMBL/GenBank/DDBJ databases">
        <title>Sequencing the genomes of 1000 actinobacteria strains.</title>
        <authorList>
            <person name="Klenk H.-P."/>
        </authorList>
    </citation>
    <scope>NUCLEOTIDE SEQUENCE [LARGE SCALE GENOMIC DNA]</scope>
    <source>
        <strain evidence="1 2">DSM 22967</strain>
    </source>
</reference>
<accession>A0A3D9UQU6</accession>
<keyword evidence="2" id="KW-1185">Reference proteome</keyword>
<proteinExistence type="predicted"/>
<evidence type="ECO:0000313" key="2">
    <source>
        <dbReference type="Proteomes" id="UP000256253"/>
    </source>
</evidence>